<sequence>MRAGEVLNASTEEEIVLESGDEYSDSGDEDNFAVNEEADATIEEVEEDEGQTAHNDQVAKSVQERAVQYMQSHHVYLDADEVEEALQIFPRVAGLARRVHDSSTLKEKFDKLVSETESLEGNRTALVRRVPTRWNSDLDCLLAHFYFKEVIEQLTAIPSLGLKHYSLSDSQWKLAEDVREILLVRANILLSGHN</sequence>
<protein>
    <submittedName>
        <fullName evidence="1">Uncharacterized protein</fullName>
    </submittedName>
</protein>
<evidence type="ECO:0000313" key="2">
    <source>
        <dbReference type="Proteomes" id="UP000054270"/>
    </source>
</evidence>
<proteinExistence type="predicted"/>
<accession>A0A0D2LXW2</accession>
<keyword evidence="2" id="KW-1185">Reference proteome</keyword>
<reference evidence="2" key="1">
    <citation type="submission" date="2014-04" db="EMBL/GenBank/DDBJ databases">
        <title>Evolutionary Origins and Diversification of the Mycorrhizal Mutualists.</title>
        <authorList>
            <consortium name="DOE Joint Genome Institute"/>
            <consortium name="Mycorrhizal Genomics Consortium"/>
            <person name="Kohler A."/>
            <person name="Kuo A."/>
            <person name="Nagy L.G."/>
            <person name="Floudas D."/>
            <person name="Copeland A."/>
            <person name="Barry K.W."/>
            <person name="Cichocki N."/>
            <person name="Veneault-Fourrey C."/>
            <person name="LaButti K."/>
            <person name="Lindquist E.A."/>
            <person name="Lipzen A."/>
            <person name="Lundell T."/>
            <person name="Morin E."/>
            <person name="Murat C."/>
            <person name="Riley R."/>
            <person name="Ohm R."/>
            <person name="Sun H."/>
            <person name="Tunlid A."/>
            <person name="Henrissat B."/>
            <person name="Grigoriev I.V."/>
            <person name="Hibbett D.S."/>
            <person name="Martin F."/>
        </authorList>
    </citation>
    <scope>NUCLEOTIDE SEQUENCE [LARGE SCALE GENOMIC DNA]</scope>
    <source>
        <strain evidence="2">FD-334 SS-4</strain>
    </source>
</reference>
<dbReference type="AlphaFoldDB" id="A0A0D2LXW2"/>
<dbReference type="OrthoDB" id="3050260at2759"/>
<name>A0A0D2LXW2_HYPSF</name>
<dbReference type="EMBL" id="KN817637">
    <property type="protein sequence ID" value="KJA15693.1"/>
    <property type="molecule type" value="Genomic_DNA"/>
</dbReference>
<gene>
    <name evidence="1" type="ORF">HYPSUDRAFT_148731</name>
</gene>
<evidence type="ECO:0000313" key="1">
    <source>
        <dbReference type="EMBL" id="KJA15693.1"/>
    </source>
</evidence>
<dbReference type="Proteomes" id="UP000054270">
    <property type="component" value="Unassembled WGS sequence"/>
</dbReference>
<organism evidence="1 2">
    <name type="scientific">Hypholoma sublateritium (strain FD-334 SS-4)</name>
    <dbReference type="NCBI Taxonomy" id="945553"/>
    <lineage>
        <taxon>Eukaryota</taxon>
        <taxon>Fungi</taxon>
        <taxon>Dikarya</taxon>
        <taxon>Basidiomycota</taxon>
        <taxon>Agaricomycotina</taxon>
        <taxon>Agaricomycetes</taxon>
        <taxon>Agaricomycetidae</taxon>
        <taxon>Agaricales</taxon>
        <taxon>Agaricineae</taxon>
        <taxon>Strophariaceae</taxon>
        <taxon>Hypholoma</taxon>
    </lineage>
</organism>